<comment type="caution">
    <text evidence="3">The sequence shown here is derived from an EMBL/GenBank/DDBJ whole genome shotgun (WGS) entry which is preliminary data.</text>
</comment>
<accession>A0ABS3Q238</accession>
<proteinExistence type="inferred from homology"/>
<evidence type="ECO:0000256" key="2">
    <source>
        <dbReference type="SAM" id="SignalP"/>
    </source>
</evidence>
<keyword evidence="2" id="KW-0732">Signal</keyword>
<organism evidence="3 4">
    <name type="scientific">Thiomicrorhabdus marina</name>
    <dbReference type="NCBI Taxonomy" id="2818442"/>
    <lineage>
        <taxon>Bacteria</taxon>
        <taxon>Pseudomonadati</taxon>
        <taxon>Pseudomonadota</taxon>
        <taxon>Gammaproteobacteria</taxon>
        <taxon>Thiotrichales</taxon>
        <taxon>Piscirickettsiaceae</taxon>
        <taxon>Thiomicrorhabdus</taxon>
    </lineage>
</organism>
<keyword evidence="4" id="KW-1185">Reference proteome</keyword>
<dbReference type="RefSeq" id="WP_208146593.1">
    <property type="nucleotide sequence ID" value="NZ_JAGETV010000001.1"/>
</dbReference>
<evidence type="ECO:0000313" key="4">
    <source>
        <dbReference type="Proteomes" id="UP000664835"/>
    </source>
</evidence>
<name>A0ABS3Q238_9GAMM</name>
<dbReference type="InterPro" id="IPR003423">
    <property type="entry name" value="OMP_efflux"/>
</dbReference>
<reference evidence="3 4" key="1">
    <citation type="submission" date="2021-03" db="EMBL/GenBank/DDBJ databases">
        <title>Thiomicrorhabdus sp.nov.,novel sulfur-oxidizing bacteria isolated from coastal sediment.</title>
        <authorList>
            <person name="Liu X."/>
        </authorList>
    </citation>
    <scope>NUCLEOTIDE SEQUENCE [LARGE SCALE GENOMIC DNA]</scope>
    <source>
        <strain evidence="3 4">6S2-11</strain>
    </source>
</reference>
<evidence type="ECO:0000256" key="1">
    <source>
        <dbReference type="ARBA" id="ARBA00007613"/>
    </source>
</evidence>
<feature type="chain" id="PRO_5046031516" evidence="2">
    <location>
        <begin position="25"/>
        <end position="475"/>
    </location>
</feature>
<evidence type="ECO:0000313" key="3">
    <source>
        <dbReference type="EMBL" id="MBO1926168.1"/>
    </source>
</evidence>
<dbReference type="Proteomes" id="UP000664835">
    <property type="component" value="Unassembled WGS sequence"/>
</dbReference>
<feature type="signal peptide" evidence="2">
    <location>
        <begin position="1"/>
        <end position="24"/>
    </location>
</feature>
<dbReference type="InterPro" id="IPR010131">
    <property type="entry name" value="MdtP/NodT-like"/>
</dbReference>
<dbReference type="SUPFAM" id="SSF56954">
    <property type="entry name" value="Outer membrane efflux proteins (OEP)"/>
    <property type="match status" value="1"/>
</dbReference>
<dbReference type="PANTHER" id="PTHR30203:SF24">
    <property type="entry name" value="BLR4935 PROTEIN"/>
    <property type="match status" value="1"/>
</dbReference>
<dbReference type="Gene3D" id="1.20.1600.10">
    <property type="entry name" value="Outer membrane efflux proteins (OEP)"/>
    <property type="match status" value="1"/>
</dbReference>
<comment type="similarity">
    <text evidence="1">Belongs to the outer membrane factor (OMF) (TC 1.B.17) family.</text>
</comment>
<sequence>MKTSPLYWRLSVITLGILSLSGCATVDMSKSVQQTNQQLAPFTQGELVLHQDLESPNFQQNFADELLKSPLNQSKAVSLLLNYSPEFQSLLAQNWSQQSMAAQIGRIHNPAFSFERVSNAHEIEIGQVLSFGLLDLLTLPARQEAAKWQLKQRQAELAVKVVTQISQLRNAWIDAVVAQEKWQYAKKVMTAAEATATLAKRMQAAGNFTRSQSLRQQLFYSDAAVTLAKRQHEWLSKKEQLVRLLGLTAKQAKQLKLPSQLSDLPDSPLSVESVKNLGANRLDIQMAQIQLDSLLSTYGIEKVTSFTDIEVGLIKESKEDRESGDKENSDGFEIEIQLPIFDWGELKRQSAKAKLLQAQTQLLTTQRQASSYLRESYSAYRTAYDIANHYQNEVVPMQEILAEENTYQYNGMFISVFQLIADSKQQISAIESAIDAKADFWKAKTNLDANLIGQPITSILTQINSNSANNASDAH</sequence>
<dbReference type="Pfam" id="PF02321">
    <property type="entry name" value="OEP"/>
    <property type="match status" value="1"/>
</dbReference>
<gene>
    <name evidence="3" type="ORF">J3998_01140</name>
</gene>
<dbReference type="PROSITE" id="PS51257">
    <property type="entry name" value="PROKAR_LIPOPROTEIN"/>
    <property type="match status" value="1"/>
</dbReference>
<protein>
    <submittedName>
        <fullName evidence="3">TolC family protein</fullName>
    </submittedName>
</protein>
<dbReference type="PANTHER" id="PTHR30203">
    <property type="entry name" value="OUTER MEMBRANE CATION EFFLUX PROTEIN"/>
    <property type="match status" value="1"/>
</dbReference>
<dbReference type="EMBL" id="JAGETV010000001">
    <property type="protein sequence ID" value="MBO1926168.1"/>
    <property type="molecule type" value="Genomic_DNA"/>
</dbReference>